<sequence length="119" mass="14088">MSTAINRLLNMNKRMEYTPLHKLEQNKKYRVQKFEHYITSIGKQVLVVQVEDKNVFLPDRFGALFGKKEVREFNNSRQQIFLIYKGLRDMEKERKYHDISFEVGPDAAEIKTFDSGLSN</sequence>
<evidence type="ECO:0000313" key="1">
    <source>
        <dbReference type="EMBL" id="CAG6628935.1"/>
    </source>
</evidence>
<protein>
    <submittedName>
        <fullName evidence="1">Uncharacterized protein</fullName>
    </submittedName>
</protein>
<accession>A0A8D8QCD8</accession>
<proteinExistence type="predicted"/>
<organism evidence="1">
    <name type="scientific">Cacopsylla melanoneura</name>
    <dbReference type="NCBI Taxonomy" id="428564"/>
    <lineage>
        <taxon>Eukaryota</taxon>
        <taxon>Metazoa</taxon>
        <taxon>Ecdysozoa</taxon>
        <taxon>Arthropoda</taxon>
        <taxon>Hexapoda</taxon>
        <taxon>Insecta</taxon>
        <taxon>Pterygota</taxon>
        <taxon>Neoptera</taxon>
        <taxon>Paraneoptera</taxon>
        <taxon>Hemiptera</taxon>
        <taxon>Sternorrhyncha</taxon>
        <taxon>Psylloidea</taxon>
        <taxon>Psyllidae</taxon>
        <taxon>Psyllinae</taxon>
        <taxon>Cacopsylla</taxon>
    </lineage>
</organism>
<name>A0A8D8QCD8_9HEMI</name>
<reference evidence="1" key="1">
    <citation type="submission" date="2021-05" db="EMBL/GenBank/DDBJ databases">
        <authorList>
            <person name="Alioto T."/>
            <person name="Alioto T."/>
            <person name="Gomez Garrido J."/>
        </authorList>
    </citation>
    <scope>NUCLEOTIDE SEQUENCE</scope>
</reference>
<dbReference type="EMBL" id="HBUF01069281">
    <property type="protein sequence ID" value="CAG6628935.1"/>
    <property type="molecule type" value="Transcribed_RNA"/>
</dbReference>
<dbReference type="AlphaFoldDB" id="A0A8D8QCD8"/>